<reference evidence="1 2" key="1">
    <citation type="submission" date="2019-03" db="EMBL/GenBank/DDBJ databases">
        <title>Genomic analyses of the natural microbiome of Caenorhabditis elegans.</title>
        <authorList>
            <person name="Samuel B."/>
        </authorList>
    </citation>
    <scope>NUCLEOTIDE SEQUENCE [LARGE SCALE GENOMIC DNA]</scope>
    <source>
        <strain evidence="1 2">JUb89</strain>
    </source>
</reference>
<name>A0A4R1Y7B0_ACICA</name>
<dbReference type="EMBL" id="SLVJ01000006">
    <property type="protein sequence ID" value="TCM68103.1"/>
    <property type="molecule type" value="Genomic_DNA"/>
</dbReference>
<keyword evidence="2" id="KW-1185">Reference proteome</keyword>
<sequence>MKKCATQANQGLYIGSLEISTNISSKKVISICDGSFNNSL</sequence>
<gene>
    <name evidence="1" type="ORF">EC844_10685</name>
</gene>
<dbReference type="AlphaFoldDB" id="A0A4R1Y7B0"/>
<organism evidence="1 2">
    <name type="scientific">Acinetobacter calcoaceticus</name>
    <dbReference type="NCBI Taxonomy" id="471"/>
    <lineage>
        <taxon>Bacteria</taxon>
        <taxon>Pseudomonadati</taxon>
        <taxon>Pseudomonadota</taxon>
        <taxon>Gammaproteobacteria</taxon>
        <taxon>Moraxellales</taxon>
        <taxon>Moraxellaceae</taxon>
        <taxon>Acinetobacter</taxon>
        <taxon>Acinetobacter calcoaceticus/baumannii complex</taxon>
    </lineage>
</organism>
<accession>A0A4R1Y7B0</accession>
<evidence type="ECO:0000313" key="2">
    <source>
        <dbReference type="Proteomes" id="UP000294963"/>
    </source>
</evidence>
<comment type="caution">
    <text evidence="1">The sequence shown here is derived from an EMBL/GenBank/DDBJ whole genome shotgun (WGS) entry which is preliminary data.</text>
</comment>
<dbReference type="Proteomes" id="UP000294963">
    <property type="component" value="Unassembled WGS sequence"/>
</dbReference>
<protein>
    <submittedName>
        <fullName evidence="1">Uncharacterized protein</fullName>
    </submittedName>
</protein>
<evidence type="ECO:0000313" key="1">
    <source>
        <dbReference type="EMBL" id="TCM68103.1"/>
    </source>
</evidence>
<proteinExistence type="predicted"/>